<evidence type="ECO:0000256" key="1">
    <source>
        <dbReference type="SAM" id="MobiDB-lite"/>
    </source>
</evidence>
<sequence>MPYSIAKIRQGPARHKPQHDSGEAYGKAMHNDLERVEEPNEGATTRPTVVVAQPKMHGELTQDGSRGQEELIGGTTTRPPDTAAHGGAHRKLVSKDSKDYGDHF</sequence>
<accession>A0A6A1URB1</accession>
<feature type="compositionally biased region" description="Basic and acidic residues" evidence="1">
    <location>
        <begin position="93"/>
        <end position="104"/>
    </location>
</feature>
<reference evidence="2 3" key="1">
    <citation type="journal article" date="2019" name="Plant Biotechnol. J.">
        <title>The red bayberry genome and genetic basis of sex determination.</title>
        <authorList>
            <person name="Jia H.M."/>
            <person name="Jia H.J."/>
            <person name="Cai Q.L."/>
            <person name="Wang Y."/>
            <person name="Zhao H.B."/>
            <person name="Yang W.F."/>
            <person name="Wang G.Y."/>
            <person name="Li Y.H."/>
            <person name="Zhan D.L."/>
            <person name="Shen Y.T."/>
            <person name="Niu Q.F."/>
            <person name="Chang L."/>
            <person name="Qiu J."/>
            <person name="Zhao L."/>
            <person name="Xie H.B."/>
            <person name="Fu W.Y."/>
            <person name="Jin J."/>
            <person name="Li X.W."/>
            <person name="Jiao Y."/>
            <person name="Zhou C.C."/>
            <person name="Tu T."/>
            <person name="Chai C.Y."/>
            <person name="Gao J.L."/>
            <person name="Fan L.J."/>
            <person name="van de Weg E."/>
            <person name="Wang J.Y."/>
            <person name="Gao Z.S."/>
        </authorList>
    </citation>
    <scope>NUCLEOTIDE SEQUENCE [LARGE SCALE GENOMIC DNA]</scope>
    <source>
        <tissue evidence="2">Leaves</tissue>
    </source>
</reference>
<evidence type="ECO:0000313" key="2">
    <source>
        <dbReference type="EMBL" id="KAB1202899.1"/>
    </source>
</evidence>
<feature type="compositionally biased region" description="Basic and acidic residues" evidence="1">
    <location>
        <begin position="29"/>
        <end position="38"/>
    </location>
</feature>
<name>A0A6A1URB1_9ROSI</name>
<protein>
    <submittedName>
        <fullName evidence="2">Uncharacterized protein</fullName>
    </submittedName>
</protein>
<organism evidence="2 3">
    <name type="scientific">Morella rubra</name>
    <name type="common">Chinese bayberry</name>
    <dbReference type="NCBI Taxonomy" id="262757"/>
    <lineage>
        <taxon>Eukaryota</taxon>
        <taxon>Viridiplantae</taxon>
        <taxon>Streptophyta</taxon>
        <taxon>Embryophyta</taxon>
        <taxon>Tracheophyta</taxon>
        <taxon>Spermatophyta</taxon>
        <taxon>Magnoliopsida</taxon>
        <taxon>eudicotyledons</taxon>
        <taxon>Gunneridae</taxon>
        <taxon>Pentapetalae</taxon>
        <taxon>rosids</taxon>
        <taxon>fabids</taxon>
        <taxon>Fagales</taxon>
        <taxon>Myricaceae</taxon>
        <taxon>Morella</taxon>
    </lineage>
</organism>
<keyword evidence="3" id="KW-1185">Reference proteome</keyword>
<dbReference type="EMBL" id="RXIC02000026">
    <property type="protein sequence ID" value="KAB1202899.1"/>
    <property type="molecule type" value="Genomic_DNA"/>
</dbReference>
<evidence type="ECO:0000313" key="3">
    <source>
        <dbReference type="Proteomes" id="UP000516437"/>
    </source>
</evidence>
<feature type="region of interest" description="Disordered" evidence="1">
    <location>
        <begin position="1"/>
        <end position="104"/>
    </location>
</feature>
<proteinExistence type="predicted"/>
<dbReference type="AlphaFoldDB" id="A0A6A1URB1"/>
<dbReference type="Proteomes" id="UP000516437">
    <property type="component" value="Chromosome 8"/>
</dbReference>
<comment type="caution">
    <text evidence="2">The sequence shown here is derived from an EMBL/GenBank/DDBJ whole genome shotgun (WGS) entry which is preliminary data.</text>
</comment>
<gene>
    <name evidence="2" type="ORF">CJ030_MR8G022410</name>
</gene>